<keyword evidence="5" id="KW-0472">Membrane</keyword>
<proteinExistence type="inferred from homology"/>
<evidence type="ECO:0000256" key="5">
    <source>
        <dbReference type="ARBA" id="ARBA00023136"/>
    </source>
</evidence>
<dbReference type="EMBL" id="BAAAYK010000038">
    <property type="protein sequence ID" value="GAA3360421.1"/>
    <property type="molecule type" value="Genomic_DNA"/>
</dbReference>
<sequence>MSPLWSRRSLLLGAGALGAAAGLGAATDLGLNAARHRDVSSTALRIGYLPITDAAPLLLAHGSGLLDEHGTGAARPVRFRSWASLAEAFLTRQVDVVHLLMPFAVQLRYAMGADCRVLAWNHTNGSALTVRRDVERVEQLAGHKVAIPFWWSIHNIVLQRMLRAAGLTPVVRQQPSAADGTVELVVMSPSDMVPALDGGSVGGYIVADPFNAIAEIKGVGRILRFVGDVWRDHACCVVLAHQDLLDTAPGRVQGLVDALALTQLGLARDRAGGARALTGGNYLPQPLKAVSKALQYPAAPYPHALHHPEWSGQRIGFQPFPFPGFTAELVESMRTTVVDGDTRFLDGLRTDEVHGQLVDDRFVRGSLRRLGGPAAFGLPGSLTRSEEVNPA</sequence>
<accession>A0ABP6RHV4</accession>
<dbReference type="Gene3D" id="3.40.190.10">
    <property type="entry name" value="Periplasmic binding protein-like II"/>
    <property type="match status" value="2"/>
</dbReference>
<comment type="subcellular location">
    <subcellularLocation>
        <location evidence="1">Cell inner membrane</location>
    </subcellularLocation>
</comment>
<evidence type="ECO:0000256" key="1">
    <source>
        <dbReference type="ARBA" id="ARBA00004533"/>
    </source>
</evidence>
<reference evidence="7" key="1">
    <citation type="journal article" date="2014" name="Int. J. Syst. Evol. Microbiol.">
        <title>Complete genome of a new Firmicutes species belonging to the dominant human colonic microbiota ('Ruminococcus bicirculans') reveals two chromosomes and a selective capacity to utilize plant glucans.</title>
        <authorList>
            <consortium name="NISC Comparative Sequencing Program"/>
            <person name="Wegmann U."/>
            <person name="Louis P."/>
            <person name="Goesmann A."/>
            <person name="Henrissat B."/>
            <person name="Duncan S.H."/>
            <person name="Flint H.J."/>
        </authorList>
    </citation>
    <scope>NUCLEOTIDE SEQUENCE</scope>
    <source>
        <strain evidence="7">JCM 9687</strain>
    </source>
</reference>
<dbReference type="PANTHER" id="PTHR30024">
    <property type="entry name" value="ALIPHATIC SULFONATES-BINDING PROTEIN-RELATED"/>
    <property type="match status" value="1"/>
</dbReference>
<evidence type="ECO:0000256" key="4">
    <source>
        <dbReference type="ARBA" id="ARBA00022519"/>
    </source>
</evidence>
<name>A0ABP6RHV4_9PSEU</name>
<comment type="similarity">
    <text evidence="6">Belongs to the CmpA/NrtA family.</text>
</comment>
<reference evidence="7" key="3">
    <citation type="submission" date="2023-12" db="EMBL/GenBank/DDBJ databases">
        <authorList>
            <person name="Sun Q."/>
            <person name="Inoue M."/>
        </authorList>
    </citation>
    <scope>NUCLEOTIDE SEQUENCE</scope>
    <source>
        <strain evidence="7">JCM 9687</strain>
    </source>
</reference>
<evidence type="ECO:0000313" key="7">
    <source>
        <dbReference type="EMBL" id="GAA3353198.1"/>
    </source>
</evidence>
<keyword evidence="9" id="KW-1185">Reference proteome</keyword>
<dbReference type="EMBL" id="BAAAYK010000012">
    <property type="protein sequence ID" value="GAA3353198.1"/>
    <property type="molecule type" value="Genomic_DNA"/>
</dbReference>
<dbReference type="PROSITE" id="PS51318">
    <property type="entry name" value="TAT"/>
    <property type="match status" value="1"/>
</dbReference>
<evidence type="ECO:0000313" key="9">
    <source>
        <dbReference type="Proteomes" id="UP001500483"/>
    </source>
</evidence>
<evidence type="ECO:0000256" key="6">
    <source>
        <dbReference type="ARBA" id="ARBA00024031"/>
    </source>
</evidence>
<organism evidence="7 9">
    <name type="scientific">Saccharopolyspora gregorii</name>
    <dbReference type="NCBI Taxonomy" id="33914"/>
    <lineage>
        <taxon>Bacteria</taxon>
        <taxon>Bacillati</taxon>
        <taxon>Actinomycetota</taxon>
        <taxon>Actinomycetes</taxon>
        <taxon>Pseudonocardiales</taxon>
        <taxon>Pseudonocardiaceae</taxon>
        <taxon>Saccharopolyspora</taxon>
    </lineage>
</organism>
<evidence type="ECO:0000256" key="2">
    <source>
        <dbReference type="ARBA" id="ARBA00022448"/>
    </source>
</evidence>
<keyword evidence="4" id="KW-0997">Cell inner membrane</keyword>
<dbReference type="Pfam" id="PF13379">
    <property type="entry name" value="NMT1_2"/>
    <property type="match status" value="1"/>
</dbReference>
<reference evidence="9" key="2">
    <citation type="journal article" date="2019" name="Int. J. Syst. Evol. Microbiol.">
        <title>The Global Catalogue of Microorganisms (GCM) 10K type strain sequencing project: providing services to taxonomists for standard genome sequencing and annotation.</title>
        <authorList>
            <consortium name="The Broad Institute Genomics Platform"/>
            <consortium name="The Broad Institute Genome Sequencing Center for Infectious Disease"/>
            <person name="Wu L."/>
            <person name="Ma J."/>
        </authorList>
    </citation>
    <scope>NUCLEOTIDE SEQUENCE [LARGE SCALE GENOMIC DNA]</scope>
    <source>
        <strain evidence="9">JCM 9687</strain>
    </source>
</reference>
<keyword evidence="3" id="KW-1003">Cell membrane</keyword>
<dbReference type="Proteomes" id="UP001500483">
    <property type="component" value="Unassembled WGS sequence"/>
</dbReference>
<gene>
    <name evidence="7" type="ORF">GCM10020366_05670</name>
    <name evidence="8" type="ORF">GCM10020366_40350</name>
</gene>
<keyword evidence="2" id="KW-0813">Transport</keyword>
<dbReference type="PANTHER" id="PTHR30024:SF43">
    <property type="entry name" value="BLL4572 PROTEIN"/>
    <property type="match status" value="1"/>
</dbReference>
<evidence type="ECO:0000256" key="3">
    <source>
        <dbReference type="ARBA" id="ARBA00022475"/>
    </source>
</evidence>
<comment type="caution">
    <text evidence="7">The sequence shown here is derived from an EMBL/GenBank/DDBJ whole genome shotgun (WGS) entry which is preliminary data.</text>
</comment>
<dbReference type="SUPFAM" id="SSF53850">
    <property type="entry name" value="Periplasmic binding protein-like II"/>
    <property type="match status" value="1"/>
</dbReference>
<dbReference type="RefSeq" id="WP_344923981.1">
    <property type="nucleotide sequence ID" value="NZ_BAAAYK010000012.1"/>
</dbReference>
<dbReference type="InterPro" id="IPR006311">
    <property type="entry name" value="TAT_signal"/>
</dbReference>
<dbReference type="InterPro" id="IPR044527">
    <property type="entry name" value="NrtA/CpmA_ABC-bd_dom"/>
</dbReference>
<dbReference type="CDD" id="cd13553">
    <property type="entry name" value="PBP2_NrtA_CpmA_like"/>
    <property type="match status" value="1"/>
</dbReference>
<evidence type="ECO:0000313" key="8">
    <source>
        <dbReference type="EMBL" id="GAA3360421.1"/>
    </source>
</evidence>
<protein>
    <submittedName>
        <fullName evidence="7">ABC transporter substrate-binding protein</fullName>
    </submittedName>
</protein>